<evidence type="ECO:0000256" key="2">
    <source>
        <dbReference type="ARBA" id="ARBA00010807"/>
    </source>
</evidence>
<evidence type="ECO:0000256" key="6">
    <source>
        <dbReference type="ARBA" id="ARBA00023054"/>
    </source>
</evidence>
<reference evidence="10" key="2">
    <citation type="submission" date="2025-08" db="UniProtKB">
        <authorList>
            <consortium name="RefSeq"/>
        </authorList>
    </citation>
    <scope>IDENTIFICATION</scope>
</reference>
<evidence type="ECO:0000256" key="4">
    <source>
        <dbReference type="ARBA" id="ARBA00022490"/>
    </source>
</evidence>
<keyword evidence="5" id="KW-0879">Wnt signaling pathway</keyword>
<feature type="compositionally biased region" description="Gly residues" evidence="8">
    <location>
        <begin position="729"/>
        <end position="739"/>
    </location>
</feature>
<evidence type="ECO:0000256" key="1">
    <source>
        <dbReference type="ARBA" id="ARBA00004496"/>
    </source>
</evidence>
<dbReference type="GO" id="GO:0005737">
    <property type="term" value="C:cytoplasm"/>
    <property type="evidence" value="ECO:0007669"/>
    <property type="project" value="UniProtKB-SubCell"/>
</dbReference>
<dbReference type="GeneID" id="114427882"/>
<evidence type="ECO:0000256" key="8">
    <source>
        <dbReference type="SAM" id="MobiDB-lite"/>
    </source>
</evidence>
<feature type="compositionally biased region" description="Low complexity" evidence="8">
    <location>
        <begin position="267"/>
        <end position="278"/>
    </location>
</feature>
<keyword evidence="3" id="KW-0217">Developmental protein</keyword>
<protein>
    <submittedName>
        <fullName evidence="10">Dapper homolog 1-like isoform X1</fullName>
    </submittedName>
</protein>
<dbReference type="GO" id="GO:2000095">
    <property type="term" value="P:regulation of Wnt signaling pathway, planar cell polarity pathway"/>
    <property type="evidence" value="ECO:0007669"/>
    <property type="project" value="TreeGrafter"/>
</dbReference>
<dbReference type="FunCoup" id="A0A6P7H9A2">
    <property type="interactions" value="1010"/>
</dbReference>
<sequence>MPQVSAESAGEMLLPGAPRRDGAGDAAERSRSVRERLGAAVSGLSELELLRQRQEVLVRAALERREERREEKLLEENILLLRKQLSCLRMRDAGLISQLQELDRQINDLRLDTEPSHDQPEADSRPSSGFYELSDAASASLSNSSNSVFSECFCTTADADGRLPSSNGPADCLECDGLVGGLCDDSSFSGTIHRSLSALYPPTVDAASLVASSDTRSKYLCDLVTWNGSETYHFPSPLHAPVVQSPALLQGYGGQGRDEAGTPETSSPPVSVVPQSSSWPALSSTQTTSHKRLDSYIYSLLQRRAQPVRTGRPRTSISTEPSKSILRQASLCARQLSGPGPGLVRGSELKPSPPAGGTSVEGVAMPSAQRQRSLEGKGEEQEIQNVFPGGGDCSSPHGSINKYNDSLLRKRSKGLLPHIALLPRDFRELSSPKANSSPMDTNKPCCPPDQELHLEASNPAETKNNHRSLQAEESCRVVLELDRQRSSKQSQDDRGGSHMVHRRFISTQQRCTSGCIGGSRNVKHTCNKEPSSGKRGVKSHLRSKKSRLPEDGSSTHIRVSRRSVSSRMKRPPASIPEGRVLDRQASGLGSMRPGVFKCYHHGNHHHHHHHGRDQVVVIAKPKYKRSEYCRLRAPPEALYEEAFRRVQLRHRKEPVSGSTVCPPSSSPYSYTAGSDSEYSAECASLFHSTIVDTSEDERSNYTTNCFGDSESSEEEYVESTTTGSDTEESGGGGAGGGAGAVCRGRGPSGAAGAGAAGQERIKASRNLKKKILRFRSGSLKLMTTV</sequence>
<feature type="region of interest" description="Disordered" evidence="8">
    <location>
        <begin position="516"/>
        <end position="583"/>
    </location>
</feature>
<dbReference type="RefSeq" id="XP_028251905.1">
    <property type="nucleotide sequence ID" value="XM_028396104.1"/>
</dbReference>
<evidence type="ECO:0000313" key="9">
    <source>
        <dbReference type="Proteomes" id="UP000515145"/>
    </source>
</evidence>
<dbReference type="GO" id="GO:0016055">
    <property type="term" value="P:Wnt signaling pathway"/>
    <property type="evidence" value="ECO:0007669"/>
    <property type="project" value="UniProtKB-KW"/>
</dbReference>
<dbReference type="Proteomes" id="UP000515145">
    <property type="component" value="Chromosome 22"/>
</dbReference>
<feature type="region of interest" description="Disordered" evidence="8">
    <location>
        <begin position="304"/>
        <end position="323"/>
    </location>
</feature>
<keyword evidence="4" id="KW-0963">Cytoplasm</keyword>
<dbReference type="InParanoid" id="A0A6P7H9A2"/>
<feature type="compositionally biased region" description="Polar residues" evidence="8">
    <location>
        <begin position="313"/>
        <end position="323"/>
    </location>
</feature>
<feature type="region of interest" description="Disordered" evidence="8">
    <location>
        <begin position="481"/>
        <end position="500"/>
    </location>
</feature>
<evidence type="ECO:0000313" key="10">
    <source>
        <dbReference type="RefSeq" id="XP_028251905.1"/>
    </source>
</evidence>
<comment type="similarity">
    <text evidence="2">Belongs to the dapper family.</text>
</comment>
<feature type="compositionally biased region" description="Gly residues" evidence="8">
    <location>
        <begin position="746"/>
        <end position="755"/>
    </location>
</feature>
<dbReference type="InterPro" id="IPR024843">
    <property type="entry name" value="Dapper"/>
</dbReference>
<name>A0A6P7H9A2_9TELE</name>
<reference evidence="9" key="1">
    <citation type="submission" date="2024-06" db="UniProtKB">
        <authorList>
            <consortium name="RefSeq"/>
        </authorList>
    </citation>
    <scope>NUCLEOTIDE SEQUENCE [LARGE SCALE GENOMIC DNA]</scope>
</reference>
<dbReference type="AlphaFoldDB" id="A0A6P7H9A2"/>
<keyword evidence="6 7" id="KW-0175">Coiled coil</keyword>
<feature type="region of interest" description="Disordered" evidence="8">
    <location>
        <begin position="336"/>
        <end position="398"/>
    </location>
</feature>
<dbReference type="GO" id="GO:0046329">
    <property type="term" value="P:negative regulation of JNK cascade"/>
    <property type="evidence" value="ECO:0007669"/>
    <property type="project" value="TreeGrafter"/>
</dbReference>
<feature type="coiled-coil region" evidence="7">
    <location>
        <begin position="57"/>
        <end position="84"/>
    </location>
</feature>
<evidence type="ECO:0000256" key="5">
    <source>
        <dbReference type="ARBA" id="ARBA00022687"/>
    </source>
</evidence>
<dbReference type="GO" id="GO:0090090">
    <property type="term" value="P:negative regulation of canonical Wnt signaling pathway"/>
    <property type="evidence" value="ECO:0007669"/>
    <property type="project" value="TreeGrafter"/>
</dbReference>
<organism evidence="9 10">
    <name type="scientific">Parambassis ranga</name>
    <name type="common">Indian glassy fish</name>
    <dbReference type="NCBI Taxonomy" id="210632"/>
    <lineage>
        <taxon>Eukaryota</taxon>
        <taxon>Metazoa</taxon>
        <taxon>Chordata</taxon>
        <taxon>Craniata</taxon>
        <taxon>Vertebrata</taxon>
        <taxon>Euteleostomi</taxon>
        <taxon>Actinopterygii</taxon>
        <taxon>Neopterygii</taxon>
        <taxon>Teleostei</taxon>
        <taxon>Neoteleostei</taxon>
        <taxon>Acanthomorphata</taxon>
        <taxon>Ovalentaria</taxon>
        <taxon>Ambassidae</taxon>
        <taxon>Parambassis</taxon>
    </lineage>
</organism>
<proteinExistence type="inferred from homology"/>
<feature type="region of interest" description="Disordered" evidence="8">
    <location>
        <begin position="249"/>
        <end position="286"/>
    </location>
</feature>
<dbReference type="OrthoDB" id="9448112at2759"/>
<feature type="compositionally biased region" description="Basic and acidic residues" evidence="8">
    <location>
        <begin position="481"/>
        <end position="496"/>
    </location>
</feature>
<feature type="compositionally biased region" description="Basic and acidic residues" evidence="8">
    <location>
        <begin position="18"/>
        <end position="31"/>
    </location>
</feature>
<feature type="compositionally biased region" description="Basic residues" evidence="8">
    <location>
        <begin position="535"/>
        <end position="546"/>
    </location>
</feature>
<evidence type="ECO:0000256" key="3">
    <source>
        <dbReference type="ARBA" id="ARBA00022473"/>
    </source>
</evidence>
<gene>
    <name evidence="10" type="primary">LOC114427882</name>
</gene>
<keyword evidence="9" id="KW-1185">Reference proteome</keyword>
<evidence type="ECO:0000256" key="7">
    <source>
        <dbReference type="SAM" id="Coils"/>
    </source>
</evidence>
<comment type="subcellular location">
    <subcellularLocation>
        <location evidence="1">Cytoplasm</location>
    </subcellularLocation>
</comment>
<accession>A0A6P7H9A2</accession>
<feature type="region of interest" description="Disordered" evidence="8">
    <location>
        <begin position="697"/>
        <end position="759"/>
    </location>
</feature>
<dbReference type="PANTHER" id="PTHR15919:SF12">
    <property type="entry name" value="DAPPER HOMOLOG 1"/>
    <property type="match status" value="1"/>
</dbReference>
<feature type="region of interest" description="Disordered" evidence="8">
    <location>
        <begin position="1"/>
        <end position="31"/>
    </location>
</feature>
<dbReference type="PANTHER" id="PTHR15919">
    <property type="entry name" value="DAPPER-RELATED"/>
    <property type="match status" value="1"/>
</dbReference>
<dbReference type="Pfam" id="PF15268">
    <property type="entry name" value="Dapper"/>
    <property type="match status" value="2"/>
</dbReference>